<dbReference type="AlphaFoldDB" id="A0A2A2JK94"/>
<evidence type="ECO:0008006" key="4">
    <source>
        <dbReference type="Google" id="ProtNLM"/>
    </source>
</evidence>
<feature type="signal peptide" evidence="1">
    <location>
        <begin position="1"/>
        <end position="17"/>
    </location>
</feature>
<evidence type="ECO:0000256" key="1">
    <source>
        <dbReference type="SAM" id="SignalP"/>
    </source>
</evidence>
<accession>A0A2A2JK94</accession>
<dbReference type="EMBL" id="LIAE01010391">
    <property type="protein sequence ID" value="PAV61982.1"/>
    <property type="molecule type" value="Genomic_DNA"/>
</dbReference>
<reference evidence="2 3" key="1">
    <citation type="journal article" date="2017" name="Curr. Biol.">
        <title>Genome architecture and evolution of a unichromosomal asexual nematode.</title>
        <authorList>
            <person name="Fradin H."/>
            <person name="Zegar C."/>
            <person name="Gutwein M."/>
            <person name="Lucas J."/>
            <person name="Kovtun M."/>
            <person name="Corcoran D."/>
            <person name="Baugh L.R."/>
            <person name="Kiontke K."/>
            <person name="Gunsalus K."/>
            <person name="Fitch D.H."/>
            <person name="Piano F."/>
        </authorList>
    </citation>
    <scope>NUCLEOTIDE SEQUENCE [LARGE SCALE GENOMIC DNA]</scope>
    <source>
        <strain evidence="2">PF1309</strain>
    </source>
</reference>
<keyword evidence="3" id="KW-1185">Reference proteome</keyword>
<gene>
    <name evidence="2" type="ORF">WR25_23223</name>
</gene>
<sequence length="131" mass="14354">MFRAYITVFVLFSCTFAMNMPLMFDHNGIDGKCTLSLTNIAGVPIKGKCPSLKNVKIEVPLSYINPKVNGTLIFCFNLPRGYGQFNSLCTRGPAIHYSCPIGHTTVFTRNSPQSSVDGSLVGDCIDINCCY</sequence>
<evidence type="ECO:0000313" key="2">
    <source>
        <dbReference type="EMBL" id="PAV61982.1"/>
    </source>
</evidence>
<evidence type="ECO:0000313" key="3">
    <source>
        <dbReference type="Proteomes" id="UP000218231"/>
    </source>
</evidence>
<organism evidence="2 3">
    <name type="scientific">Diploscapter pachys</name>
    <dbReference type="NCBI Taxonomy" id="2018661"/>
    <lineage>
        <taxon>Eukaryota</taxon>
        <taxon>Metazoa</taxon>
        <taxon>Ecdysozoa</taxon>
        <taxon>Nematoda</taxon>
        <taxon>Chromadorea</taxon>
        <taxon>Rhabditida</taxon>
        <taxon>Rhabditina</taxon>
        <taxon>Rhabditomorpha</taxon>
        <taxon>Rhabditoidea</taxon>
        <taxon>Rhabditidae</taxon>
        <taxon>Diploscapter</taxon>
    </lineage>
</organism>
<keyword evidence="1" id="KW-0732">Signal</keyword>
<protein>
    <recommendedName>
        <fullName evidence="4">MD-2-related lipid-recognition domain-containing protein</fullName>
    </recommendedName>
</protein>
<name>A0A2A2JK94_9BILA</name>
<proteinExistence type="predicted"/>
<feature type="chain" id="PRO_5012200819" description="MD-2-related lipid-recognition domain-containing protein" evidence="1">
    <location>
        <begin position="18"/>
        <end position="131"/>
    </location>
</feature>
<comment type="caution">
    <text evidence="2">The sequence shown here is derived from an EMBL/GenBank/DDBJ whole genome shotgun (WGS) entry which is preliminary data.</text>
</comment>
<dbReference type="Proteomes" id="UP000218231">
    <property type="component" value="Unassembled WGS sequence"/>
</dbReference>